<accession>A0ABT0Q8N1</accession>
<sequence length="194" mass="21714">VALNDTAFVLRDELGEHLDEISEGGATPFTKRTFRVSKRSTKRSLEAEVLSKDKQSEYLVPALTGGVRSKGDYATGRAGVLIPVEGKLNKYGNLPRGSLKRQLNRPDTFLGRVGDDDTLAVLKRKRRTKKNRKGGLQVLAVFKEKVKQRALRGWDLEGVSERVFQKVMLKNMNEAVADLARHGKVRSRKARDGR</sequence>
<protein>
    <submittedName>
        <fullName evidence="1">Uncharacterized protein</fullName>
    </submittedName>
</protein>
<evidence type="ECO:0000313" key="2">
    <source>
        <dbReference type="Proteomes" id="UP001203880"/>
    </source>
</evidence>
<evidence type="ECO:0000313" key="1">
    <source>
        <dbReference type="EMBL" id="MCL6286240.1"/>
    </source>
</evidence>
<comment type="caution">
    <text evidence="1">The sequence shown here is derived from an EMBL/GenBank/DDBJ whole genome shotgun (WGS) entry which is preliminary data.</text>
</comment>
<proteinExistence type="predicted"/>
<dbReference type="RefSeq" id="WP_249713722.1">
    <property type="nucleotide sequence ID" value="NZ_JAMFMB010000094.1"/>
</dbReference>
<feature type="non-terminal residue" evidence="1">
    <location>
        <position position="1"/>
    </location>
</feature>
<name>A0ABT0Q8N1_9RHOB</name>
<dbReference type="EMBL" id="JAMFMB010000094">
    <property type="protein sequence ID" value="MCL6286240.1"/>
    <property type="molecule type" value="Genomic_DNA"/>
</dbReference>
<reference evidence="1" key="1">
    <citation type="submission" date="2022-05" db="EMBL/GenBank/DDBJ databases">
        <authorList>
            <person name="Park J.-S."/>
        </authorList>
    </citation>
    <scope>NUCLEOTIDE SEQUENCE</scope>
    <source>
        <strain evidence="1">2012CJ41-6</strain>
    </source>
</reference>
<dbReference type="Proteomes" id="UP001203880">
    <property type="component" value="Unassembled WGS sequence"/>
</dbReference>
<gene>
    <name evidence="1" type="ORF">M3P21_22395</name>
</gene>
<organism evidence="1 2">
    <name type="scientific">Ruegeria spongiae</name>
    <dbReference type="NCBI Taxonomy" id="2942209"/>
    <lineage>
        <taxon>Bacteria</taxon>
        <taxon>Pseudomonadati</taxon>
        <taxon>Pseudomonadota</taxon>
        <taxon>Alphaproteobacteria</taxon>
        <taxon>Rhodobacterales</taxon>
        <taxon>Roseobacteraceae</taxon>
        <taxon>Ruegeria</taxon>
    </lineage>
</organism>
<keyword evidence="2" id="KW-1185">Reference proteome</keyword>